<feature type="region of interest" description="Disordered" evidence="1">
    <location>
        <begin position="277"/>
        <end position="381"/>
    </location>
</feature>
<comment type="caution">
    <text evidence="2">The sequence shown here is derived from an EMBL/GenBank/DDBJ whole genome shotgun (WGS) entry which is preliminary data.</text>
</comment>
<dbReference type="Pfam" id="PF09462">
    <property type="entry name" value="Mus7"/>
    <property type="match status" value="1"/>
</dbReference>
<feature type="region of interest" description="Disordered" evidence="1">
    <location>
        <begin position="1"/>
        <end position="99"/>
    </location>
</feature>
<dbReference type="GO" id="GO:0000724">
    <property type="term" value="P:double-strand break repair via homologous recombination"/>
    <property type="evidence" value="ECO:0007669"/>
    <property type="project" value="TreeGrafter"/>
</dbReference>
<accession>A0AAI8Z890</accession>
<dbReference type="InterPro" id="IPR019021">
    <property type="entry name" value="Mms22"/>
</dbReference>
<proteinExistence type="predicted"/>
<name>A0AAI8Z890_9PEZI</name>
<reference evidence="2" key="1">
    <citation type="submission" date="2023-11" db="EMBL/GenBank/DDBJ databases">
        <authorList>
            <person name="Alioto T."/>
            <person name="Alioto T."/>
            <person name="Gomez Garrido J."/>
        </authorList>
    </citation>
    <scope>NUCLEOTIDE SEQUENCE</scope>
</reference>
<feature type="region of interest" description="Disordered" evidence="1">
    <location>
        <begin position="588"/>
        <end position="673"/>
    </location>
</feature>
<feature type="compositionally biased region" description="Basic residues" evidence="1">
    <location>
        <begin position="429"/>
        <end position="441"/>
    </location>
</feature>
<dbReference type="PANTHER" id="PTHR28122:SF1">
    <property type="entry name" value="E3 UBIQUITIN-PROTEIN LIGASE SUBSTRATE RECEPTOR MMS22"/>
    <property type="match status" value="1"/>
</dbReference>
<feature type="compositionally biased region" description="Low complexity" evidence="1">
    <location>
        <begin position="493"/>
        <end position="509"/>
    </location>
</feature>
<organism evidence="2 3">
    <name type="scientific">Lecanosticta acicola</name>
    <dbReference type="NCBI Taxonomy" id="111012"/>
    <lineage>
        <taxon>Eukaryota</taxon>
        <taxon>Fungi</taxon>
        <taxon>Dikarya</taxon>
        <taxon>Ascomycota</taxon>
        <taxon>Pezizomycotina</taxon>
        <taxon>Dothideomycetes</taxon>
        <taxon>Dothideomycetidae</taxon>
        <taxon>Mycosphaerellales</taxon>
        <taxon>Mycosphaerellaceae</taxon>
        <taxon>Lecanosticta</taxon>
    </lineage>
</organism>
<evidence type="ECO:0000313" key="3">
    <source>
        <dbReference type="Proteomes" id="UP001296104"/>
    </source>
</evidence>
<keyword evidence="3" id="KW-1185">Reference proteome</keyword>
<feature type="compositionally biased region" description="Polar residues" evidence="1">
    <location>
        <begin position="43"/>
        <end position="60"/>
    </location>
</feature>
<feature type="region of interest" description="Disordered" evidence="1">
    <location>
        <begin position="885"/>
        <end position="922"/>
    </location>
</feature>
<sequence>MKRWQIRGEVEDSEDGDELSLEVEWPSPERPRKRAKYGPDGGLSSQIQAQQHVPSASLEQLDSGGVSEHDEPWLQPQVQVARSYGRKARPAKQSPSKAAMNQVFSGRVYNAFSSIAPSVATRETGDSPPKQETETGLLRITDLSYSTPREKTPQSDANSFSSLPGLNTLFAAPDQAQLPLPGSLSSPLSERDVSPQRPSVAPQSPQDDAVDRLGDLSGMIDAATDEVSTSAALVRRNLRSRKPEQLKPYQLERARYLQQCRARGVKPVRLIEQDQTNEHVQADQDSQSQDNFQSSSPIPEERIVRREANRDLDSHSVDIPNSSSSARAASGHHLPKRRETRNASSNRSATSRRTIGRHTDFQHNEFDIPPSPPSTSSRAGTLDVVSPIAPRFKFPMGFTPAPLPTPQVSSEARHEGLEVDSSMDSQPRMLRRRLKASRHQRDHSVISLASGSDQQSDPEDEGHGLRREQKRIRGVLPASWLKIDFKAQRRRQSSTAPRMRRSSSSSPSRLEPQKGVARRVTTTGRSNHDIAVASTLPDDSDDSQESEQPRNPVWKQQRLDFPSGRLLPMAPSETLDEDLMENDFVDPMLAGSSHSYRTKRTRERFGQARITESYQRSFGKEQPFSGERRGWNGKQGRRRSNAPEPKRSRPRPVSLSIADAPSPSPSGTGGQLPQFVRLALRRTRQDRGRGRHSPTHKRIRLATAADTEDACSVLHAWRDGSIRLHDVPNAGSAVTNDDVQMQDELDITAERAPLEISRNKRQQTFREPLRKDHENSEITVRRAQTARVRQTRLQPIVFAKSIPTDTRPVQGTNGGQRTRNSFKQPLRAHKVRDAQVETLETTFHACHRTSAFEHRMQRLTESIARSHGQQSATGYQLERYLRTEPPTAEEVSTPAREHSSNGLELGPSFPRHDAGEPQYRSRKARARRIDVETYQYEQPPGPSVESPVDDPQLNAADEISGPVLQGLGSFGITYTVDFDVRPLDEGIVFDQDSFIGSGDFSDALAVAKRDLDVENGRIQVHLNGEVLEWASWNEEVASQIASVPSAVLEALQTLEEAAPEIDMEEQHLNVDRNIAYLLRSLVRYISKCLHFVDRIDRQPCIATFERLVESLVDIVIEDSEYTRQFKIRILQYALVVAKQAAHISEHPLVDVQLRGRVLERLFRTGKSLSKYALAGRTQELFSVYENSRRSVLQAVRVSDRTYALSSVVILNNLFTSSSFWDVLGLGSERQISNLRAVKDFDSLWRDIFSLLPALEIQPDGKVAFGSRFTTTQQGWGVVKSLLDRLFELYDASSRMRGFTVNDYMRTTFSRCHLLVNSWGWWKCEPILNTMFDFFAHRNLALLRNEQSRGSPKFLEEPGDSSYLEILPDDRSFHIFLKLLASGLLGMRKHCVYSEKKIGGIGYRLIPNHGRSFRKDGVVERQDLEALRNHFDILCTLHCTLPPAHRIRLELLPNLIDHSVSHREACRLSVRAWTKVTSFQVSTHEPIATLDSFVEWFHNMLKATIAQFRLARSEAERARREAELEGILVQKTEFESAVSSNQQQVVKTLTDLIAGLKRVLSSSCNLLSARALIEGSKFWHVFELFDPLNHGLQSTISEALKVTETAIEMENRMRLAPNSQQEASEDSQEFGDYAALQEYAADEGAHDSSSPTLTEALYSPVAQFVSNVFGADRAAEDALQQRLIDVWIELASISVAKHEKSWSSYTDEYSTTSWYQMRETAQKRKYTAYFLARIIKHASADEDVRPQVLKAWILSLVEREVNLKFQHLLTSALLNCCAQEPLLHNLPFVRDSRTTVYQVSLEEVRHRRLALISSILCNMREHVEQVADEQPARRNEVKCTYRGMLSQLMQAMKANYQELQLTAESEVADVNAKGAYVEFVQHVVSFLQQHTLEICRIDQFFTESTVFPLPVGDPTYVVGRLRSYTPKLRDGGTRKKLVAFVHSVSERAATDGQQEYLVDQLSTAVKGVRERGNESAPSLRHVLLAAIFPAYIDSAFSTACGWIMALPVLASASQAILELMYTVELENRDSTLAAIESVSTILASIEKQYWIVQADPGLLSLAHVQRTLAAMLQVAESSLTFASYVERCTEHGKGLSSHMQAQFEVATALSAGLCESDQLEFLAAEPVDDDFACRWPDTKAAADRHVRESLGASWYGSDGRYFVRRGNTTKEIAMSLESDGRERERLLQALKGFQGAYLRVFDARNRMRREDLAGDGILEDVLV</sequence>
<feature type="region of interest" description="Disordered" evidence="1">
    <location>
        <begin position="397"/>
        <end position="470"/>
    </location>
</feature>
<feature type="compositionally biased region" description="Basic and acidic residues" evidence="1">
    <location>
        <begin position="299"/>
        <end position="316"/>
    </location>
</feature>
<feature type="compositionally biased region" description="Basic and acidic residues" evidence="1">
    <location>
        <begin position="357"/>
        <end position="366"/>
    </location>
</feature>
<feature type="region of interest" description="Disordered" evidence="1">
    <location>
        <begin position="118"/>
        <end position="160"/>
    </location>
</feature>
<dbReference type="Proteomes" id="UP001296104">
    <property type="component" value="Unassembled WGS sequence"/>
</dbReference>
<feature type="region of interest" description="Disordered" evidence="1">
    <location>
        <begin position="486"/>
        <end position="570"/>
    </location>
</feature>
<feature type="compositionally biased region" description="Acidic residues" evidence="1">
    <location>
        <begin position="11"/>
        <end position="21"/>
    </location>
</feature>
<feature type="compositionally biased region" description="Basic and acidic residues" evidence="1">
    <location>
        <begin position="123"/>
        <end position="133"/>
    </location>
</feature>
<protein>
    <submittedName>
        <fullName evidence="2">Uncharacterized protein RCC_03111</fullName>
    </submittedName>
</protein>
<evidence type="ECO:0000313" key="2">
    <source>
        <dbReference type="EMBL" id="CAK4034279.1"/>
    </source>
</evidence>
<gene>
    <name evidence="2" type="ORF">LECACI_7A009437</name>
</gene>
<feature type="compositionally biased region" description="Basic and acidic residues" evidence="1">
    <location>
        <begin position="1"/>
        <end position="10"/>
    </location>
</feature>
<evidence type="ECO:0000256" key="1">
    <source>
        <dbReference type="SAM" id="MobiDB-lite"/>
    </source>
</evidence>
<dbReference type="GO" id="GO:0031297">
    <property type="term" value="P:replication fork processing"/>
    <property type="evidence" value="ECO:0007669"/>
    <property type="project" value="InterPro"/>
</dbReference>
<dbReference type="EMBL" id="CAVMBE010000110">
    <property type="protein sequence ID" value="CAK4034279.1"/>
    <property type="molecule type" value="Genomic_DNA"/>
</dbReference>
<dbReference type="GO" id="GO:0035361">
    <property type="term" value="C:Cul8-RING ubiquitin ligase complex"/>
    <property type="evidence" value="ECO:0007669"/>
    <property type="project" value="TreeGrafter"/>
</dbReference>
<dbReference type="PANTHER" id="PTHR28122">
    <property type="entry name" value="E3 UBIQUITIN-PROTEIN LIGASE SUBSTRATE RECEPTOR MMS22"/>
    <property type="match status" value="1"/>
</dbReference>
<feature type="region of interest" description="Disordered" evidence="1">
    <location>
        <begin position="176"/>
        <end position="212"/>
    </location>
</feature>
<feature type="compositionally biased region" description="Low complexity" evidence="1">
    <location>
        <begin position="342"/>
        <end position="353"/>
    </location>
</feature>
<dbReference type="GO" id="GO:0005634">
    <property type="term" value="C:nucleus"/>
    <property type="evidence" value="ECO:0007669"/>
    <property type="project" value="InterPro"/>
</dbReference>
<feature type="compositionally biased region" description="Low complexity" evidence="1">
    <location>
        <begin position="178"/>
        <end position="188"/>
    </location>
</feature>
<feature type="compositionally biased region" description="Low complexity" evidence="1">
    <location>
        <begin position="283"/>
        <end position="296"/>
    </location>
</feature>